<feature type="transmembrane region" description="Helical" evidence="1">
    <location>
        <begin position="6"/>
        <end position="26"/>
    </location>
</feature>
<keyword evidence="1" id="KW-0472">Membrane</keyword>
<comment type="caution">
    <text evidence="2">The sequence shown here is derived from an EMBL/GenBank/DDBJ whole genome shotgun (WGS) entry which is preliminary data.</text>
</comment>
<dbReference type="EMBL" id="LCHW01000001">
    <property type="protein sequence ID" value="KKT43489.1"/>
    <property type="molecule type" value="Genomic_DNA"/>
</dbReference>
<gene>
    <name evidence="2" type="ORF">UW32_C0001G0081</name>
</gene>
<protein>
    <submittedName>
        <fullName evidence="2">Uncharacterized protein</fullName>
    </submittedName>
</protein>
<sequence length="149" mass="16175">MKKNIILSIVGVLVVIGSFLLGAYMMTRSAENAPAASEETVNQKFSEEQISSITALTPGNIVSGQVITIGSNELDISVAIENVFDELADPQMTTVKVPVNKQDVISRLVNDPEAFIFKQTIMPLSEIKIGDYATVKVLDDKKVIFVTSQ</sequence>
<dbReference type="Proteomes" id="UP000034051">
    <property type="component" value="Unassembled WGS sequence"/>
</dbReference>
<evidence type="ECO:0000313" key="3">
    <source>
        <dbReference type="Proteomes" id="UP000034051"/>
    </source>
</evidence>
<accession>A0A0G1K6K1</accession>
<dbReference type="AlphaFoldDB" id="A0A0G1K6K1"/>
<keyword evidence="1" id="KW-0812">Transmembrane</keyword>
<evidence type="ECO:0000313" key="2">
    <source>
        <dbReference type="EMBL" id="KKT43489.1"/>
    </source>
</evidence>
<keyword evidence="1" id="KW-1133">Transmembrane helix</keyword>
<reference evidence="2 3" key="1">
    <citation type="journal article" date="2015" name="Nature">
        <title>rRNA introns, odd ribosomes, and small enigmatic genomes across a large radiation of phyla.</title>
        <authorList>
            <person name="Brown C.T."/>
            <person name="Hug L.A."/>
            <person name="Thomas B.C."/>
            <person name="Sharon I."/>
            <person name="Castelle C.J."/>
            <person name="Singh A."/>
            <person name="Wilkins M.J."/>
            <person name="Williams K.H."/>
            <person name="Banfield J.F."/>
        </authorList>
    </citation>
    <scope>NUCLEOTIDE SEQUENCE [LARGE SCALE GENOMIC DNA]</scope>
</reference>
<proteinExistence type="predicted"/>
<evidence type="ECO:0000256" key="1">
    <source>
        <dbReference type="SAM" id="Phobius"/>
    </source>
</evidence>
<name>A0A0G1K6K1_9BACT</name>
<organism evidence="2 3">
    <name type="scientific">Candidatus Wolfebacteria bacterium GW2011_GWE2_44_13</name>
    <dbReference type="NCBI Taxonomy" id="1619017"/>
    <lineage>
        <taxon>Bacteria</taxon>
        <taxon>Candidatus Wolfeibacteriota</taxon>
    </lineage>
</organism>